<evidence type="ECO:0000256" key="7">
    <source>
        <dbReference type="RuleBase" id="RU365095"/>
    </source>
</evidence>
<dbReference type="EC" id="3.1.1.31" evidence="5 7"/>
<evidence type="ECO:0000256" key="1">
    <source>
        <dbReference type="ARBA" id="ARBA00000832"/>
    </source>
</evidence>
<dbReference type="PANTHER" id="PTHR11054">
    <property type="entry name" value="6-PHOSPHOGLUCONOLACTONASE"/>
    <property type="match status" value="1"/>
</dbReference>
<dbReference type="Pfam" id="PF01182">
    <property type="entry name" value="Glucosamine_iso"/>
    <property type="match status" value="1"/>
</dbReference>
<dbReference type="Gene3D" id="3.40.50.1360">
    <property type="match status" value="1"/>
</dbReference>
<keyword evidence="10" id="KW-1185">Reference proteome</keyword>
<dbReference type="InterPro" id="IPR039104">
    <property type="entry name" value="6PGL"/>
</dbReference>
<evidence type="ECO:0000256" key="2">
    <source>
        <dbReference type="ARBA" id="ARBA00002681"/>
    </source>
</evidence>
<comment type="pathway">
    <text evidence="3 7">Carbohydrate degradation; pentose phosphate pathway; D-ribulose 5-phosphate from D-glucose 6-phosphate (oxidative stage): step 2/3.</text>
</comment>
<dbReference type="RefSeq" id="WP_307271538.1">
    <property type="nucleotide sequence ID" value="NZ_JAUSVX010000003.1"/>
</dbReference>
<name>A0ABU0J4J2_9HYPH</name>
<dbReference type="SUPFAM" id="SSF100950">
    <property type="entry name" value="NagB/RpiA/CoA transferase-like"/>
    <property type="match status" value="1"/>
</dbReference>
<dbReference type="EMBL" id="JAUSVX010000003">
    <property type="protein sequence ID" value="MDQ0469191.1"/>
    <property type="molecule type" value="Genomic_DNA"/>
</dbReference>
<dbReference type="CDD" id="cd01400">
    <property type="entry name" value="6PGL"/>
    <property type="match status" value="1"/>
</dbReference>
<sequence length="239" mass="25501">MADITTCTDADDLADRAADWLVDAIAATPGRAAICLSGGSTPKRLYQRLARDPWRARLPWPRLHWFFGDERVVPADDPRSNQHMAREALLDQAPVPPDQVHAVPVAGLDPEAAAAAYQAALEHYYGGPALDPQRPLFDVMLLGIGPDGHTASLFPGSPALRETRRWAVAGPPGLEPFVPRVTLTFPALAASRATAFLVSGADKRAILPRVLAGEDLPAARAATVPGVRWFADKAALGEA</sequence>
<comment type="function">
    <text evidence="2 7">Hydrolysis of 6-phosphogluconolactone to 6-phosphogluconate.</text>
</comment>
<feature type="domain" description="Glucosamine/galactosamine-6-phosphate isomerase" evidence="8">
    <location>
        <begin position="9"/>
        <end position="222"/>
    </location>
</feature>
<dbReference type="Proteomes" id="UP001242480">
    <property type="component" value="Unassembled WGS sequence"/>
</dbReference>
<dbReference type="NCBIfam" id="TIGR01198">
    <property type="entry name" value="pgl"/>
    <property type="match status" value="1"/>
</dbReference>
<evidence type="ECO:0000256" key="4">
    <source>
        <dbReference type="ARBA" id="ARBA00010662"/>
    </source>
</evidence>
<comment type="catalytic activity">
    <reaction evidence="1 7">
        <text>6-phospho-D-glucono-1,5-lactone + H2O = 6-phospho-D-gluconate + H(+)</text>
        <dbReference type="Rhea" id="RHEA:12556"/>
        <dbReference type="ChEBI" id="CHEBI:15377"/>
        <dbReference type="ChEBI" id="CHEBI:15378"/>
        <dbReference type="ChEBI" id="CHEBI:57955"/>
        <dbReference type="ChEBI" id="CHEBI:58759"/>
        <dbReference type="EC" id="3.1.1.31"/>
    </reaction>
</comment>
<evidence type="ECO:0000256" key="3">
    <source>
        <dbReference type="ARBA" id="ARBA00004961"/>
    </source>
</evidence>
<comment type="caution">
    <text evidence="9">The sequence shown here is derived from an EMBL/GenBank/DDBJ whole genome shotgun (WGS) entry which is preliminary data.</text>
</comment>
<gene>
    <name evidence="7" type="primary">pgl</name>
    <name evidence="9" type="ORF">QO011_002202</name>
</gene>
<evidence type="ECO:0000256" key="6">
    <source>
        <dbReference type="ARBA" id="ARBA00020337"/>
    </source>
</evidence>
<dbReference type="InterPro" id="IPR006148">
    <property type="entry name" value="Glc/Gal-6P_isomerase"/>
</dbReference>
<evidence type="ECO:0000256" key="5">
    <source>
        <dbReference type="ARBA" id="ARBA00013198"/>
    </source>
</evidence>
<evidence type="ECO:0000259" key="8">
    <source>
        <dbReference type="Pfam" id="PF01182"/>
    </source>
</evidence>
<keyword evidence="7" id="KW-0378">Hydrolase</keyword>
<dbReference type="PANTHER" id="PTHR11054:SF0">
    <property type="entry name" value="6-PHOSPHOGLUCONOLACTONASE"/>
    <property type="match status" value="1"/>
</dbReference>
<protein>
    <recommendedName>
        <fullName evidence="6 7">6-phosphogluconolactonase</fullName>
        <shortName evidence="7">6PGL</shortName>
        <ecNumber evidence="5 7">3.1.1.31</ecNumber>
    </recommendedName>
</protein>
<evidence type="ECO:0000313" key="10">
    <source>
        <dbReference type="Proteomes" id="UP001242480"/>
    </source>
</evidence>
<evidence type="ECO:0000313" key="9">
    <source>
        <dbReference type="EMBL" id="MDQ0469191.1"/>
    </source>
</evidence>
<proteinExistence type="inferred from homology"/>
<accession>A0ABU0J4J2</accession>
<dbReference type="InterPro" id="IPR005900">
    <property type="entry name" value="6-phosphogluconolactonase_DevB"/>
</dbReference>
<comment type="similarity">
    <text evidence="4 7">Belongs to the glucosamine/galactosamine-6-phosphate isomerase family. 6-phosphogluconolactonase subfamily.</text>
</comment>
<reference evidence="9 10" key="1">
    <citation type="submission" date="2023-07" db="EMBL/GenBank/DDBJ databases">
        <title>Genomic Encyclopedia of Type Strains, Phase IV (KMG-IV): sequencing the most valuable type-strain genomes for metagenomic binning, comparative biology and taxonomic classification.</title>
        <authorList>
            <person name="Goeker M."/>
        </authorList>
    </citation>
    <scope>NUCLEOTIDE SEQUENCE [LARGE SCALE GENOMIC DNA]</scope>
    <source>
        <strain evidence="9 10">DSM 19619</strain>
    </source>
</reference>
<dbReference type="InterPro" id="IPR037171">
    <property type="entry name" value="NagB/RpiA_transferase-like"/>
</dbReference>
<organism evidence="9 10">
    <name type="scientific">Labrys wisconsinensis</name>
    <dbReference type="NCBI Taxonomy" id="425677"/>
    <lineage>
        <taxon>Bacteria</taxon>
        <taxon>Pseudomonadati</taxon>
        <taxon>Pseudomonadota</taxon>
        <taxon>Alphaproteobacteria</taxon>
        <taxon>Hyphomicrobiales</taxon>
        <taxon>Xanthobacteraceae</taxon>
        <taxon>Labrys</taxon>
    </lineage>
</organism>